<sequence>MLGKVLGGQEQPAIAIQAILLLQDVVHTREVRHICTHMLSTAMTHFRPQTFRERPGVPSINPLQKWTMLAEYQDSGEECRL</sequence>
<dbReference type="AlphaFoldDB" id="A0A2R6RW06"/>
<comment type="caution">
    <text evidence="1">The sequence shown here is derived from an EMBL/GenBank/DDBJ whole genome shotgun (WGS) entry which is preliminary data.</text>
</comment>
<organism evidence="1 2">
    <name type="scientific">Hermanssonia centrifuga</name>
    <dbReference type="NCBI Taxonomy" id="98765"/>
    <lineage>
        <taxon>Eukaryota</taxon>
        <taxon>Fungi</taxon>
        <taxon>Dikarya</taxon>
        <taxon>Basidiomycota</taxon>
        <taxon>Agaricomycotina</taxon>
        <taxon>Agaricomycetes</taxon>
        <taxon>Polyporales</taxon>
        <taxon>Meruliaceae</taxon>
        <taxon>Hermanssonia</taxon>
    </lineage>
</organism>
<keyword evidence="2" id="KW-1185">Reference proteome</keyword>
<evidence type="ECO:0000313" key="2">
    <source>
        <dbReference type="Proteomes" id="UP000186601"/>
    </source>
</evidence>
<name>A0A2R6RW06_9APHY</name>
<evidence type="ECO:0000313" key="1">
    <source>
        <dbReference type="EMBL" id="PSS34180.1"/>
    </source>
</evidence>
<gene>
    <name evidence="1" type="ORF">PHLCEN_2v1797</name>
</gene>
<dbReference type="EMBL" id="MLYV02000146">
    <property type="protein sequence ID" value="PSS34180.1"/>
    <property type="molecule type" value="Genomic_DNA"/>
</dbReference>
<reference evidence="1 2" key="1">
    <citation type="submission" date="2018-02" db="EMBL/GenBank/DDBJ databases">
        <title>Genome sequence of the basidiomycete white-rot fungus Phlebia centrifuga.</title>
        <authorList>
            <person name="Granchi Z."/>
            <person name="Peng M."/>
            <person name="de Vries R.P."/>
            <person name="Hilden K."/>
            <person name="Makela M.R."/>
            <person name="Grigoriev I."/>
            <person name="Riley R."/>
        </authorList>
    </citation>
    <scope>NUCLEOTIDE SEQUENCE [LARGE SCALE GENOMIC DNA]</scope>
    <source>
        <strain evidence="1 2">FBCC195</strain>
    </source>
</reference>
<protein>
    <submittedName>
        <fullName evidence="1">Uncharacterized protein</fullName>
    </submittedName>
</protein>
<dbReference type="Proteomes" id="UP000186601">
    <property type="component" value="Unassembled WGS sequence"/>
</dbReference>
<accession>A0A2R6RW06</accession>
<proteinExistence type="predicted"/>